<protein>
    <submittedName>
        <fullName evidence="5">ABC-type nitrate/sulfonate/bicarbonate transport system ATPase subunit</fullName>
    </submittedName>
</protein>
<evidence type="ECO:0000256" key="3">
    <source>
        <dbReference type="ARBA" id="ARBA00022840"/>
    </source>
</evidence>
<dbReference type="CDD" id="cd03293">
    <property type="entry name" value="ABC_NrtD_SsuB_transporters"/>
    <property type="match status" value="1"/>
</dbReference>
<keyword evidence="6" id="KW-1185">Reference proteome</keyword>
<reference evidence="5 6" key="1">
    <citation type="submission" date="2021-03" db="EMBL/GenBank/DDBJ databases">
        <title>Genomic Encyclopedia of Type Strains, Phase IV (KMG-IV): sequencing the most valuable type-strain genomes for metagenomic binning, comparative biology and taxonomic classification.</title>
        <authorList>
            <person name="Goeker M."/>
        </authorList>
    </citation>
    <scope>NUCLEOTIDE SEQUENCE [LARGE SCALE GENOMIC DNA]</scope>
    <source>
        <strain evidence="5 6">DSM 24738</strain>
    </source>
</reference>
<evidence type="ECO:0000256" key="2">
    <source>
        <dbReference type="ARBA" id="ARBA00022741"/>
    </source>
</evidence>
<dbReference type="PANTHER" id="PTHR42788">
    <property type="entry name" value="TAURINE IMPORT ATP-BINDING PROTEIN-RELATED"/>
    <property type="match status" value="1"/>
</dbReference>
<name>A0ABS4GWM1_9BACL</name>
<dbReference type="PANTHER" id="PTHR42788:SF13">
    <property type="entry name" value="ALIPHATIC SULFONATES IMPORT ATP-BINDING PROTEIN SSUB"/>
    <property type="match status" value="1"/>
</dbReference>
<accession>A0ABS4GWM1</accession>
<keyword evidence="3" id="KW-0067">ATP-binding</keyword>
<comment type="caution">
    <text evidence="5">The sequence shown here is derived from an EMBL/GenBank/DDBJ whole genome shotgun (WGS) entry which is preliminary data.</text>
</comment>
<organism evidence="5 6">
    <name type="scientific">Ammoniphilus resinae</name>
    <dbReference type="NCBI Taxonomy" id="861532"/>
    <lineage>
        <taxon>Bacteria</taxon>
        <taxon>Bacillati</taxon>
        <taxon>Bacillota</taxon>
        <taxon>Bacilli</taxon>
        <taxon>Bacillales</taxon>
        <taxon>Paenibacillaceae</taxon>
        <taxon>Aneurinibacillus group</taxon>
        <taxon>Ammoniphilus</taxon>
    </lineage>
</organism>
<dbReference type="InterPro" id="IPR003439">
    <property type="entry name" value="ABC_transporter-like_ATP-bd"/>
</dbReference>
<dbReference type="RefSeq" id="WP_209812484.1">
    <property type="nucleotide sequence ID" value="NZ_JAGGKT010000022.1"/>
</dbReference>
<dbReference type="InterPro" id="IPR027417">
    <property type="entry name" value="P-loop_NTPase"/>
</dbReference>
<gene>
    <name evidence="5" type="ORF">J2Z37_004517</name>
</gene>
<dbReference type="InterPro" id="IPR050166">
    <property type="entry name" value="ABC_transporter_ATP-bind"/>
</dbReference>
<dbReference type="Proteomes" id="UP001519343">
    <property type="component" value="Unassembled WGS sequence"/>
</dbReference>
<evidence type="ECO:0000313" key="5">
    <source>
        <dbReference type="EMBL" id="MBP1934497.1"/>
    </source>
</evidence>
<evidence type="ECO:0000256" key="1">
    <source>
        <dbReference type="ARBA" id="ARBA00022448"/>
    </source>
</evidence>
<sequence length="236" mass="26446">MIMDFLHIKHVSLTYGQIRILDDIDLVVSKGEFVTIVGPSGCGKSSLLKMVTGIQAPSEGEILFQGEAITDIDAKRGMMLQEATLFPWLSVRDNISFALKMKSVSRKEQVRQADAYLDLMGLSEFADHLPYQLSGGMKQRTALARTLINRPEMIMMDEPFSALDAFTRKSMQKLLTQIWKDFQTTFLFVTHDVEEAITLGSRVIILSARPGKVIEDLSIGTEKKEAAARIFTLLEQ</sequence>
<feature type="domain" description="ABC transporter" evidence="4">
    <location>
        <begin position="6"/>
        <end position="233"/>
    </location>
</feature>
<keyword evidence="2" id="KW-0547">Nucleotide-binding</keyword>
<dbReference type="PROSITE" id="PS50893">
    <property type="entry name" value="ABC_TRANSPORTER_2"/>
    <property type="match status" value="1"/>
</dbReference>
<dbReference type="EMBL" id="JAGGKT010000022">
    <property type="protein sequence ID" value="MBP1934497.1"/>
    <property type="molecule type" value="Genomic_DNA"/>
</dbReference>
<dbReference type="InterPro" id="IPR003593">
    <property type="entry name" value="AAA+_ATPase"/>
</dbReference>
<keyword evidence="1" id="KW-0813">Transport</keyword>
<evidence type="ECO:0000313" key="6">
    <source>
        <dbReference type="Proteomes" id="UP001519343"/>
    </source>
</evidence>
<dbReference type="Gene3D" id="3.40.50.300">
    <property type="entry name" value="P-loop containing nucleotide triphosphate hydrolases"/>
    <property type="match status" value="1"/>
</dbReference>
<evidence type="ECO:0000259" key="4">
    <source>
        <dbReference type="PROSITE" id="PS50893"/>
    </source>
</evidence>
<proteinExistence type="predicted"/>
<dbReference type="SMART" id="SM00382">
    <property type="entry name" value="AAA"/>
    <property type="match status" value="1"/>
</dbReference>
<dbReference type="Pfam" id="PF00005">
    <property type="entry name" value="ABC_tran"/>
    <property type="match status" value="1"/>
</dbReference>
<dbReference type="SUPFAM" id="SSF52540">
    <property type="entry name" value="P-loop containing nucleoside triphosphate hydrolases"/>
    <property type="match status" value="1"/>
</dbReference>